<proteinExistence type="predicted"/>
<evidence type="ECO:0000313" key="3">
    <source>
        <dbReference type="Proteomes" id="UP000546007"/>
    </source>
</evidence>
<keyword evidence="3" id="KW-1185">Reference proteome</keyword>
<comment type="caution">
    <text evidence="2">The sequence shown here is derived from an EMBL/GenBank/DDBJ whole genome shotgun (WGS) entry which is preliminary data.</text>
</comment>
<gene>
    <name evidence="2" type="ORF">GGR14_002516</name>
</gene>
<organism evidence="2 3">
    <name type="scientific">Butyricimonas faecihominis</name>
    <dbReference type="NCBI Taxonomy" id="1472416"/>
    <lineage>
        <taxon>Bacteria</taxon>
        <taxon>Pseudomonadati</taxon>
        <taxon>Bacteroidota</taxon>
        <taxon>Bacteroidia</taxon>
        <taxon>Bacteroidales</taxon>
        <taxon>Odoribacteraceae</taxon>
        <taxon>Butyricimonas</taxon>
    </lineage>
</organism>
<dbReference type="Proteomes" id="UP000546007">
    <property type="component" value="Unassembled WGS sequence"/>
</dbReference>
<name>A0A7W6HXW2_9BACT</name>
<feature type="compositionally biased region" description="Polar residues" evidence="1">
    <location>
        <begin position="150"/>
        <end position="163"/>
    </location>
</feature>
<dbReference type="EMBL" id="JACIES010000006">
    <property type="protein sequence ID" value="MBB4026715.1"/>
    <property type="molecule type" value="Genomic_DNA"/>
</dbReference>
<accession>A0A7W6HXW2</accession>
<dbReference type="InterPro" id="IPR025624">
    <property type="entry name" value="PcfK"/>
</dbReference>
<feature type="region of interest" description="Disordered" evidence="1">
    <location>
        <begin position="144"/>
        <end position="163"/>
    </location>
</feature>
<dbReference type="AlphaFoldDB" id="A0A7W6HXW2"/>
<evidence type="ECO:0000256" key="1">
    <source>
        <dbReference type="SAM" id="MobiDB-lite"/>
    </source>
</evidence>
<sequence>MRSQRIRVFIQRRIFQITKIHTDMNGTDHFKRTIQAYLDSRAAEDKLFAASYSKPNKNMDDCITYLLHWAKSQCNGGNGIGVTAGEVLSQAVHYFDEDDIDIGKPIPCQVMVCGVELTDEEKAEARQRAIRQYQDEELRKMQNRNKAKANQKTNAQQVELSLF</sequence>
<dbReference type="Pfam" id="PF14058">
    <property type="entry name" value="PcfK"/>
    <property type="match status" value="1"/>
</dbReference>
<evidence type="ECO:0000313" key="2">
    <source>
        <dbReference type="EMBL" id="MBB4026715.1"/>
    </source>
</evidence>
<reference evidence="2 3" key="1">
    <citation type="submission" date="2020-08" db="EMBL/GenBank/DDBJ databases">
        <title>Genomic Encyclopedia of Type Strains, Phase IV (KMG-IV): sequencing the most valuable type-strain genomes for metagenomic binning, comparative biology and taxonomic classification.</title>
        <authorList>
            <person name="Goeker M."/>
        </authorList>
    </citation>
    <scope>NUCLEOTIDE SEQUENCE [LARGE SCALE GENOMIC DNA]</scope>
    <source>
        <strain evidence="2 3">DSM 105721</strain>
    </source>
</reference>
<protein>
    <recommendedName>
        <fullName evidence="4">PcfK-like protein</fullName>
    </recommendedName>
</protein>
<evidence type="ECO:0008006" key="4">
    <source>
        <dbReference type="Google" id="ProtNLM"/>
    </source>
</evidence>